<dbReference type="SUPFAM" id="SSF49464">
    <property type="entry name" value="Carboxypeptidase regulatory domain-like"/>
    <property type="match status" value="1"/>
</dbReference>
<dbReference type="HOGENOM" id="CLU_017617_1_0_10"/>
<feature type="domain" description="Outer membrane protein beta-barrel" evidence="5">
    <location>
        <begin position="388"/>
        <end position="782"/>
    </location>
</feature>
<gene>
    <name evidence="6" type="ORF">NIASO_09970</name>
</gene>
<dbReference type="eggNOG" id="COG4771">
    <property type="taxonomic scope" value="Bacteria"/>
</dbReference>
<dbReference type="InterPro" id="IPR037066">
    <property type="entry name" value="Plug_dom_sf"/>
</dbReference>
<evidence type="ECO:0000256" key="4">
    <source>
        <dbReference type="SAM" id="Phobius"/>
    </source>
</evidence>
<organism evidence="6 7">
    <name type="scientific">Niabella soli DSM 19437</name>
    <dbReference type="NCBI Taxonomy" id="929713"/>
    <lineage>
        <taxon>Bacteria</taxon>
        <taxon>Pseudomonadati</taxon>
        <taxon>Bacteroidota</taxon>
        <taxon>Chitinophagia</taxon>
        <taxon>Chitinophagales</taxon>
        <taxon>Chitinophagaceae</taxon>
        <taxon>Niabella</taxon>
    </lineage>
</organism>
<name>W0EX44_9BACT</name>
<dbReference type="Proteomes" id="UP000003586">
    <property type="component" value="Chromosome"/>
</dbReference>
<proteinExistence type="predicted"/>
<comment type="subcellular location">
    <subcellularLocation>
        <location evidence="1">Cell outer membrane</location>
    </subcellularLocation>
</comment>
<dbReference type="GO" id="GO:0009279">
    <property type="term" value="C:cell outer membrane"/>
    <property type="evidence" value="ECO:0007669"/>
    <property type="project" value="UniProtKB-SubCell"/>
</dbReference>
<dbReference type="Gene3D" id="2.170.130.10">
    <property type="entry name" value="TonB-dependent receptor, plug domain"/>
    <property type="match status" value="1"/>
</dbReference>
<dbReference type="STRING" id="929713.NIASO_09970"/>
<evidence type="ECO:0000256" key="3">
    <source>
        <dbReference type="ARBA" id="ARBA00023237"/>
    </source>
</evidence>
<dbReference type="AlphaFoldDB" id="W0EX44"/>
<evidence type="ECO:0000313" key="7">
    <source>
        <dbReference type="Proteomes" id="UP000003586"/>
    </source>
</evidence>
<accession>W0EX44</accession>
<evidence type="ECO:0000259" key="5">
    <source>
        <dbReference type="Pfam" id="PF14905"/>
    </source>
</evidence>
<feature type="transmembrane region" description="Helical" evidence="4">
    <location>
        <begin position="14"/>
        <end position="35"/>
    </location>
</feature>
<dbReference type="SUPFAM" id="SSF56935">
    <property type="entry name" value="Porins"/>
    <property type="match status" value="1"/>
</dbReference>
<keyword evidence="4" id="KW-0812">Transmembrane</keyword>
<evidence type="ECO:0000256" key="1">
    <source>
        <dbReference type="ARBA" id="ARBA00004442"/>
    </source>
</evidence>
<dbReference type="Gene3D" id="2.40.170.20">
    <property type="entry name" value="TonB-dependent receptor, beta-barrel domain"/>
    <property type="match status" value="1"/>
</dbReference>
<protein>
    <submittedName>
        <fullName evidence="6">TonB-denpendent receptor</fullName>
    </submittedName>
</protein>
<keyword evidence="7" id="KW-1185">Reference proteome</keyword>
<dbReference type="RefSeq" id="WP_008584143.1">
    <property type="nucleotide sequence ID" value="NZ_CP007035.1"/>
</dbReference>
<evidence type="ECO:0000313" key="6">
    <source>
        <dbReference type="EMBL" id="AHF15395.1"/>
    </source>
</evidence>
<reference evidence="6 7" key="1">
    <citation type="submission" date="2013-12" db="EMBL/GenBank/DDBJ databases">
        <authorList>
            <consortium name="DOE Joint Genome Institute"/>
            <person name="Eisen J."/>
            <person name="Huntemann M."/>
            <person name="Han J."/>
            <person name="Chen A."/>
            <person name="Kyrpides N."/>
            <person name="Mavromatis K."/>
            <person name="Markowitz V."/>
            <person name="Palaniappan K."/>
            <person name="Ivanova N."/>
            <person name="Schaumberg A."/>
            <person name="Pati A."/>
            <person name="Liolios K."/>
            <person name="Nordberg H.P."/>
            <person name="Cantor M.N."/>
            <person name="Hua S.X."/>
            <person name="Woyke T."/>
        </authorList>
    </citation>
    <scope>NUCLEOTIDE SEQUENCE [LARGE SCALE GENOMIC DNA]</scope>
    <source>
        <strain evidence="7">DSM 19437</strain>
    </source>
</reference>
<dbReference type="Pfam" id="PF14905">
    <property type="entry name" value="OMP_b-brl_3"/>
    <property type="match status" value="1"/>
</dbReference>
<sequence>MTNAVKPSVPRQEIVILLLIFIFSFFPLTGLFAQFKIAGKVVDSSDHKGVPYVTIVLKAINREPKDSLIIDQVRTDENGWYGFSVSEGDYRLLIEYFGRGILDTSVQVQAEDIILGTTLVNLSRTLQAVTVNARKPLIERKLDRTIFNVGQSIASQGMNMLEMLKNVPLVQVSPDESSINLQGKGGVRVMINERPVYLSGNELANYLKSFRSEDVEKVEVITMPPSKYEAEGNSGLLNIVLKKNQALGWSGNLSSSYQQVTYPGYSNSIRLNYQSKKLNMSYHASEYDRKRMAREIINIIGDSSIFSTSNRKDRDYGLSGGVSLNYKLASKSNIGFIYDANKNYGTISEKNSSVYVVNNNTDSILTTPSQQNSITLSQTANLYYDVGLDTLGKKLNIGVNYFYNDPDRTTDFQTAFNVRPAADTVRNTAAPRYQVWSGKADLELPSKWINTELGASYTWFRNQSDLQYLNYADSVYSIDQSRSNIFLYNEGNWALYASFDKQINPKWSAKAGLRYEYSSIDAYSRTLNQRNKYNYGNFFPTIYIQYKLKNHVYNISYARRINRPGFTSLNPFRWYSNLYSYYTGNPFLRPSYNENLELAYLFKNRFSARLYGQKTSNGFSRITLVNKGVREVIWANFYTQYNVGINLSLNLMLRRWWESYIAGSGSYVATASSAPEVRPVNGIVSSYNINNTLVLNKNRSFSLLVNFSHILPAKKFNISSHGLANLTAGVKWSLLNNTLFVNAVAEDIFKTLVTRSILYYDRYIQTANNYYDSRGVRLSVSYNFGRKKVRSYDKEIQFDEKNRAR</sequence>
<dbReference type="InterPro" id="IPR041700">
    <property type="entry name" value="OMP_b-brl_3"/>
</dbReference>
<keyword evidence="4" id="KW-1133">Transmembrane helix</keyword>
<dbReference type="Gene3D" id="2.60.40.1120">
    <property type="entry name" value="Carboxypeptidase-like, regulatory domain"/>
    <property type="match status" value="1"/>
</dbReference>
<keyword evidence="3" id="KW-0998">Cell outer membrane</keyword>
<dbReference type="EMBL" id="CP007035">
    <property type="protein sequence ID" value="AHF15395.1"/>
    <property type="molecule type" value="Genomic_DNA"/>
</dbReference>
<dbReference type="OrthoDB" id="905812at2"/>
<dbReference type="InterPro" id="IPR036942">
    <property type="entry name" value="Beta-barrel_TonB_sf"/>
</dbReference>
<keyword evidence="2 4" id="KW-0472">Membrane</keyword>
<dbReference type="InterPro" id="IPR008969">
    <property type="entry name" value="CarboxyPept-like_regulatory"/>
</dbReference>
<dbReference type="KEGG" id="nso:NIASO_09970"/>
<keyword evidence="6" id="KW-0675">Receptor</keyword>
<evidence type="ECO:0000256" key="2">
    <source>
        <dbReference type="ARBA" id="ARBA00023136"/>
    </source>
</evidence>